<dbReference type="InterPro" id="IPR009875">
    <property type="entry name" value="PilZ_domain"/>
</dbReference>
<feature type="domain" description="Type III secretion system flagellar brake protein YcgR PilZN" evidence="2">
    <location>
        <begin position="8"/>
        <end position="90"/>
    </location>
</feature>
<keyword evidence="3" id="KW-0969">Cilium</keyword>
<proteinExistence type="predicted"/>
<keyword evidence="3" id="KW-0966">Cell projection</keyword>
<dbReference type="Gene3D" id="2.40.10.220">
    <property type="entry name" value="predicted glycosyltransferase like domains"/>
    <property type="match status" value="1"/>
</dbReference>
<accession>A0A1G9MJI2</accession>
<dbReference type="GO" id="GO:0035438">
    <property type="term" value="F:cyclic-di-GMP binding"/>
    <property type="evidence" value="ECO:0007669"/>
    <property type="project" value="InterPro"/>
</dbReference>
<dbReference type="Proteomes" id="UP000199476">
    <property type="component" value="Unassembled WGS sequence"/>
</dbReference>
<feature type="domain" description="PilZ" evidence="1">
    <location>
        <begin position="99"/>
        <end position="210"/>
    </location>
</feature>
<reference evidence="3 4" key="1">
    <citation type="submission" date="2016-10" db="EMBL/GenBank/DDBJ databases">
        <authorList>
            <person name="de Groot N.N."/>
        </authorList>
    </citation>
    <scope>NUCLEOTIDE SEQUENCE [LARGE SCALE GENOMIC DNA]</scope>
    <source>
        <strain evidence="3 4">SLAS-1</strain>
    </source>
</reference>
<organism evidence="3 4">
    <name type="scientific">Halarsenatibacter silvermanii</name>
    <dbReference type="NCBI Taxonomy" id="321763"/>
    <lineage>
        <taxon>Bacteria</taxon>
        <taxon>Bacillati</taxon>
        <taxon>Bacillota</taxon>
        <taxon>Clostridia</taxon>
        <taxon>Halanaerobiales</taxon>
        <taxon>Halarsenatibacteraceae</taxon>
        <taxon>Halarsenatibacter</taxon>
    </lineage>
</organism>
<evidence type="ECO:0000259" key="1">
    <source>
        <dbReference type="Pfam" id="PF07238"/>
    </source>
</evidence>
<keyword evidence="4" id="KW-1185">Reference proteome</keyword>
<sequence>MGLENLNVNQDIDLEVKKGPYKGNYESRVADIKDEVIEILTPYREGNLVPLRQGLEVVIFFAGDTAAFKFISTVENRRSEPVPVLCLEKPEEDDLVKIQRRDHFRLEARKKVWYRAVDEDWEPAEEEFSETHTLDISGGGVKMLVPRDYDVVEGDFLELKLDIEEIEEVSIISEVVNKYNQPSIQDKKPLGIQFIDIDRDTRDLLMGWMFEYQRKLRRRGLL</sequence>
<protein>
    <submittedName>
        <fullName evidence="3">C-di-GMP-binding flagellar brake protein YcgR, contains PilZNR and PilZ domains</fullName>
    </submittedName>
</protein>
<dbReference type="InterPro" id="IPR009926">
    <property type="entry name" value="T3SS_YcgR_PilZN"/>
</dbReference>
<evidence type="ECO:0000259" key="2">
    <source>
        <dbReference type="Pfam" id="PF12945"/>
    </source>
</evidence>
<dbReference type="RefSeq" id="WP_089759638.1">
    <property type="nucleotide sequence ID" value="NZ_FNGO01000008.1"/>
</dbReference>
<dbReference type="OrthoDB" id="9783080at2"/>
<dbReference type="AlphaFoldDB" id="A0A1G9MJI2"/>
<keyword evidence="3" id="KW-0282">Flagellum</keyword>
<dbReference type="STRING" id="321763.SAMN04488692_10889"/>
<evidence type="ECO:0000313" key="3">
    <source>
        <dbReference type="EMBL" id="SDL74442.1"/>
    </source>
</evidence>
<gene>
    <name evidence="3" type="ORF">SAMN04488692_10889</name>
</gene>
<dbReference type="EMBL" id="FNGO01000008">
    <property type="protein sequence ID" value="SDL74442.1"/>
    <property type="molecule type" value="Genomic_DNA"/>
</dbReference>
<evidence type="ECO:0000313" key="4">
    <source>
        <dbReference type="Proteomes" id="UP000199476"/>
    </source>
</evidence>
<dbReference type="Pfam" id="PF07238">
    <property type="entry name" value="PilZ"/>
    <property type="match status" value="1"/>
</dbReference>
<dbReference type="Pfam" id="PF12945">
    <property type="entry name" value="PilZNR"/>
    <property type="match status" value="1"/>
</dbReference>
<name>A0A1G9MJI2_9FIRM</name>